<keyword evidence="2" id="KW-1185">Reference proteome</keyword>
<comment type="caution">
    <text evidence="1">The sequence shown here is derived from an EMBL/GenBank/DDBJ whole genome shotgun (WGS) entry which is preliminary data.</text>
</comment>
<dbReference type="Proteomes" id="UP000886998">
    <property type="component" value="Unassembled WGS sequence"/>
</dbReference>
<dbReference type="OrthoDB" id="6435150at2759"/>
<sequence>MVRTDVIEGLSVDNGGTVQKISAFGEREIVESKVFNMKIGDPRHGDVPITHAVSKNWLMTVPLLETGVVSPMLDTSMGTTSICDVDLPVKVMGMMPEVNVIKNELALTCAFRNGILLNPS</sequence>
<evidence type="ECO:0000313" key="1">
    <source>
        <dbReference type="EMBL" id="GFY64760.1"/>
    </source>
</evidence>
<organism evidence="1 2">
    <name type="scientific">Trichonephila inaurata madagascariensis</name>
    <dbReference type="NCBI Taxonomy" id="2747483"/>
    <lineage>
        <taxon>Eukaryota</taxon>
        <taxon>Metazoa</taxon>
        <taxon>Ecdysozoa</taxon>
        <taxon>Arthropoda</taxon>
        <taxon>Chelicerata</taxon>
        <taxon>Arachnida</taxon>
        <taxon>Araneae</taxon>
        <taxon>Araneomorphae</taxon>
        <taxon>Entelegynae</taxon>
        <taxon>Araneoidea</taxon>
        <taxon>Nephilidae</taxon>
        <taxon>Trichonephila</taxon>
        <taxon>Trichonephila inaurata</taxon>
    </lineage>
</organism>
<proteinExistence type="predicted"/>
<dbReference type="AlphaFoldDB" id="A0A8X7CG31"/>
<gene>
    <name evidence="1" type="ORF">TNIN_113601</name>
</gene>
<reference evidence="1" key="1">
    <citation type="submission" date="2020-08" db="EMBL/GenBank/DDBJ databases">
        <title>Multicomponent nature underlies the extraordinary mechanical properties of spider dragline silk.</title>
        <authorList>
            <person name="Kono N."/>
            <person name="Nakamura H."/>
            <person name="Mori M."/>
            <person name="Yoshida Y."/>
            <person name="Ohtoshi R."/>
            <person name="Malay A.D."/>
            <person name="Moran D.A.P."/>
            <person name="Tomita M."/>
            <person name="Numata K."/>
            <person name="Arakawa K."/>
        </authorList>
    </citation>
    <scope>NUCLEOTIDE SEQUENCE</scope>
</reference>
<name>A0A8X7CG31_9ARAC</name>
<evidence type="ECO:0000313" key="2">
    <source>
        <dbReference type="Proteomes" id="UP000886998"/>
    </source>
</evidence>
<accession>A0A8X7CG31</accession>
<dbReference type="EMBL" id="BMAV01015394">
    <property type="protein sequence ID" value="GFY64760.1"/>
    <property type="molecule type" value="Genomic_DNA"/>
</dbReference>
<protein>
    <submittedName>
        <fullName evidence="1">Uncharacterized protein</fullName>
    </submittedName>
</protein>